<dbReference type="InterPro" id="IPR010869">
    <property type="entry name" value="DUF1501"/>
</dbReference>
<dbReference type="KEGG" id="obg:Verru16b_00707"/>
<dbReference type="RefSeq" id="WP_069960985.1">
    <property type="nucleotide sequence ID" value="NZ_CP016094.1"/>
</dbReference>
<evidence type="ECO:0008006" key="3">
    <source>
        <dbReference type="Google" id="ProtNLM"/>
    </source>
</evidence>
<evidence type="ECO:0000313" key="2">
    <source>
        <dbReference type="Proteomes" id="UP000095228"/>
    </source>
</evidence>
<dbReference type="STRING" id="1838286.Verru16b_00707"/>
<dbReference type="EMBL" id="CP016094">
    <property type="protein sequence ID" value="AOS43655.1"/>
    <property type="molecule type" value="Genomic_DNA"/>
</dbReference>
<dbReference type="Proteomes" id="UP000095228">
    <property type="component" value="Chromosome"/>
</dbReference>
<dbReference type="Pfam" id="PF07394">
    <property type="entry name" value="DUF1501"/>
    <property type="match status" value="1"/>
</dbReference>
<evidence type="ECO:0000313" key="1">
    <source>
        <dbReference type="EMBL" id="AOS43655.1"/>
    </source>
</evidence>
<dbReference type="PANTHER" id="PTHR43737">
    <property type="entry name" value="BLL7424 PROTEIN"/>
    <property type="match status" value="1"/>
</dbReference>
<dbReference type="AlphaFoldDB" id="A0A1D8ARX9"/>
<name>A0A1D8ARX9_9BACT</name>
<proteinExistence type="predicted"/>
<sequence>MSSSFHPPISRRFFVKQGALAFASLGAGALLGPAFVRAAALSAEGRKSAGGRRTLVCVFQRGAADGLSMVVPYGDRDYYRLRGEIALAAPARAAGAAGVLDLDGHFGLHPALRGLHELYGAGELAVLHACGNPLASRSHFEAQDLMESGTGDDRHVATGWLNRMIGCCPEDQARRSALAAVALTGQMPRSLQGPEEALAIADLTRFKVGGVGVTAAGGMGGATRGFEQLYESAVGDALHSAGQEGFAAMDLLRKAVPADYRPAHGAQYPNGTFGRGMRQVAQLIKADVGLEVAFVEIGGWDTHANQGAAAGALANRLGELGAGLTALHRDLGSRMSEVLVLTMSEFGRTARQNGNRGTDHGHGTAFFALGGGVKGGRVLGRWPGLAPDRLFEGRDLAITTDYRDFFAEACVRHMGVPAAELAQVFPAHAAGAGKFPGYLG</sequence>
<keyword evidence="2" id="KW-1185">Reference proteome</keyword>
<protein>
    <recommendedName>
        <fullName evidence="3">DUF1501 domain-containing protein</fullName>
    </recommendedName>
</protein>
<accession>A0A1D8ARX9</accession>
<reference evidence="1 2" key="1">
    <citation type="submission" date="2016-06" db="EMBL/GenBank/DDBJ databases">
        <title>Three novel species with peptidoglycan cell walls form the new genus Lacunisphaera gen. nov. in the family Opitutaceae of the verrucomicrobial subdivision 4.</title>
        <authorList>
            <person name="Rast P."/>
            <person name="Gloeckner I."/>
            <person name="Jogler M."/>
            <person name="Boedeker C."/>
            <person name="Jeske O."/>
            <person name="Wiegand S."/>
            <person name="Reinhardt R."/>
            <person name="Schumann P."/>
            <person name="Rohde M."/>
            <person name="Spring S."/>
            <person name="Gloeckner F.O."/>
            <person name="Jogler C."/>
        </authorList>
    </citation>
    <scope>NUCLEOTIDE SEQUENCE [LARGE SCALE GENOMIC DNA]</scope>
    <source>
        <strain evidence="1 2">IG16b</strain>
    </source>
</reference>
<dbReference type="PANTHER" id="PTHR43737:SF1">
    <property type="entry name" value="DUF1501 DOMAIN-CONTAINING PROTEIN"/>
    <property type="match status" value="1"/>
</dbReference>
<dbReference type="InterPro" id="IPR006311">
    <property type="entry name" value="TAT_signal"/>
</dbReference>
<gene>
    <name evidence="1" type="ORF">Verru16b_00707</name>
</gene>
<organism evidence="1 2">
    <name type="scientific">Lacunisphaera limnophila</name>
    <dbReference type="NCBI Taxonomy" id="1838286"/>
    <lineage>
        <taxon>Bacteria</taxon>
        <taxon>Pseudomonadati</taxon>
        <taxon>Verrucomicrobiota</taxon>
        <taxon>Opitutia</taxon>
        <taxon>Opitutales</taxon>
        <taxon>Opitutaceae</taxon>
        <taxon>Lacunisphaera</taxon>
    </lineage>
</organism>
<dbReference type="PATRIC" id="fig|1838286.3.peg.714"/>
<dbReference type="PROSITE" id="PS51318">
    <property type="entry name" value="TAT"/>
    <property type="match status" value="1"/>
</dbReference>